<dbReference type="Gene3D" id="3.30.43.10">
    <property type="entry name" value="Uridine Diphospho-n-acetylenolpyruvylglucosamine Reductase, domain 2"/>
    <property type="match status" value="1"/>
</dbReference>
<evidence type="ECO:0000256" key="3">
    <source>
        <dbReference type="ARBA" id="ARBA00023002"/>
    </source>
</evidence>
<dbReference type="EMBL" id="VSWD01000005">
    <property type="protein sequence ID" value="KAK3102691.1"/>
    <property type="molecule type" value="Genomic_DNA"/>
</dbReference>
<keyword evidence="1" id="KW-0285">Flavoprotein</keyword>
<dbReference type="SUPFAM" id="SSF56176">
    <property type="entry name" value="FAD-binding/transporter-associated domain-like"/>
    <property type="match status" value="1"/>
</dbReference>
<feature type="non-terminal residue" evidence="5">
    <location>
        <position position="1"/>
    </location>
</feature>
<dbReference type="InterPro" id="IPR036318">
    <property type="entry name" value="FAD-bd_PCMH-like_sf"/>
</dbReference>
<dbReference type="PANTHER" id="PTHR43762:SF1">
    <property type="entry name" value="D-ARABINONO-1,4-LACTONE OXIDASE"/>
    <property type="match status" value="1"/>
</dbReference>
<dbReference type="SUPFAM" id="SSF55103">
    <property type="entry name" value="FAD-linked oxidases, C-terminal domain"/>
    <property type="match status" value="1"/>
</dbReference>
<protein>
    <recommendedName>
        <fullName evidence="4">FAD-binding PCMH-type domain-containing protein</fullName>
    </recommendedName>
</protein>
<dbReference type="GO" id="GO:0003885">
    <property type="term" value="F:D-arabinono-1,4-lactone oxidase activity"/>
    <property type="evidence" value="ECO:0007669"/>
    <property type="project" value="InterPro"/>
</dbReference>
<dbReference type="InterPro" id="IPR016164">
    <property type="entry name" value="FAD-linked_Oxase-like_C"/>
</dbReference>
<dbReference type="InterPro" id="IPR010031">
    <property type="entry name" value="FAD_lactone_oxidase-like"/>
</dbReference>
<evidence type="ECO:0000259" key="4">
    <source>
        <dbReference type="PROSITE" id="PS51387"/>
    </source>
</evidence>
<dbReference type="Gene3D" id="3.40.462.10">
    <property type="entry name" value="FAD-linked oxidases, C-terminal domain"/>
    <property type="match status" value="1"/>
</dbReference>
<dbReference type="InterPro" id="IPR016170">
    <property type="entry name" value="Cytok_DH_C_sf"/>
</dbReference>
<keyword evidence="6" id="KW-1185">Reference proteome</keyword>
<dbReference type="Proteomes" id="UP001186944">
    <property type="component" value="Unassembled WGS sequence"/>
</dbReference>
<name>A0AA89C1M8_PINIB</name>
<dbReference type="InterPro" id="IPR016167">
    <property type="entry name" value="FAD-bd_PCMH_sub1"/>
</dbReference>
<dbReference type="GO" id="GO:0071949">
    <property type="term" value="F:FAD binding"/>
    <property type="evidence" value="ECO:0007669"/>
    <property type="project" value="InterPro"/>
</dbReference>
<evidence type="ECO:0000256" key="2">
    <source>
        <dbReference type="ARBA" id="ARBA00022827"/>
    </source>
</evidence>
<evidence type="ECO:0000313" key="5">
    <source>
        <dbReference type="EMBL" id="KAK3102691.1"/>
    </source>
</evidence>
<dbReference type="GO" id="GO:0016020">
    <property type="term" value="C:membrane"/>
    <property type="evidence" value="ECO:0007669"/>
    <property type="project" value="InterPro"/>
</dbReference>
<evidence type="ECO:0000256" key="1">
    <source>
        <dbReference type="ARBA" id="ARBA00022630"/>
    </source>
</evidence>
<dbReference type="InterPro" id="IPR016169">
    <property type="entry name" value="FAD-bd_PCMH_sub2"/>
</dbReference>
<keyword evidence="2" id="KW-0274">FAD</keyword>
<keyword evidence="3" id="KW-0560">Oxidoreductase</keyword>
<dbReference type="InterPro" id="IPR006094">
    <property type="entry name" value="Oxid_FAD_bind_N"/>
</dbReference>
<organism evidence="5 6">
    <name type="scientific">Pinctada imbricata</name>
    <name type="common">Atlantic pearl-oyster</name>
    <name type="synonym">Pinctada martensii</name>
    <dbReference type="NCBI Taxonomy" id="66713"/>
    <lineage>
        <taxon>Eukaryota</taxon>
        <taxon>Metazoa</taxon>
        <taxon>Spiralia</taxon>
        <taxon>Lophotrochozoa</taxon>
        <taxon>Mollusca</taxon>
        <taxon>Bivalvia</taxon>
        <taxon>Autobranchia</taxon>
        <taxon>Pteriomorphia</taxon>
        <taxon>Pterioida</taxon>
        <taxon>Pterioidea</taxon>
        <taxon>Pteriidae</taxon>
        <taxon>Pinctada</taxon>
    </lineage>
</organism>
<dbReference type="InterPro" id="IPR016166">
    <property type="entry name" value="FAD-bd_PCMH"/>
</dbReference>
<dbReference type="PROSITE" id="PS51387">
    <property type="entry name" value="FAD_PCMH"/>
    <property type="match status" value="1"/>
</dbReference>
<feature type="domain" description="FAD-binding PCMH-type" evidence="4">
    <location>
        <begin position="29"/>
        <end position="209"/>
    </location>
</feature>
<sequence length="506" mass="57483">DTIEEIKQDLQKRLGKSPQLIIETFENWGRSQSSNVIACYPTTKADIQNLIKAAAAEGVKIRCAGSKHSWAPVFSDDKNLLLYVEKMQSDYKDGSRIRISNKKKKEVDVMTGVTTGDFKEFQIKNKLHLAANVILDVVQMVSVVATGCHGVGWDTKSPSDLVVKMRIFDSTGELRTYTKDDDPEMFKAVAANFGCFGVIFDMTIVLEPEIIVKTENRYFDLPDLFYNVENMKKLVEENWSVEIFWFPYNSLSLFDYEPKDDDIWVRIINKEKKSVKTETSTYYFWKDTKDSLTQEALAVVGPMIAGDPSLTPYYAWSAFKGLKHVIYKEGELYQELPHAVHFRKYIDTAPVNDMEYAFDLHGDYNLLLKIIQVVVSKVDHYEEKDEYPLNIALEMRFMGYSDVHLCPGNIGNPATGGSGHVFYIEVLSVAGTKGWEKFCTVIGKEWSAMGGIPHLAKQWDFLPNIEDEINSKMGNSINAFKEQLARSGADPNGMFMNNGMRKLLKL</sequence>
<dbReference type="PANTHER" id="PTHR43762">
    <property type="entry name" value="L-GULONOLACTONE OXIDASE"/>
    <property type="match status" value="1"/>
</dbReference>
<evidence type="ECO:0000313" key="6">
    <source>
        <dbReference type="Proteomes" id="UP001186944"/>
    </source>
</evidence>
<dbReference type="InterPro" id="IPR007173">
    <property type="entry name" value="ALO_C"/>
</dbReference>
<reference evidence="5" key="1">
    <citation type="submission" date="2019-08" db="EMBL/GenBank/DDBJ databases">
        <title>The improved chromosome-level genome for the pearl oyster Pinctada fucata martensii using PacBio sequencing and Hi-C.</title>
        <authorList>
            <person name="Zheng Z."/>
        </authorList>
    </citation>
    <scope>NUCLEOTIDE SEQUENCE</scope>
    <source>
        <strain evidence="5">ZZ-2019</strain>
        <tissue evidence="5">Adductor muscle</tissue>
    </source>
</reference>
<dbReference type="AlphaFoldDB" id="A0AA89C1M8"/>
<gene>
    <name evidence="5" type="ORF">FSP39_013180</name>
</gene>
<dbReference type="Pfam" id="PF04030">
    <property type="entry name" value="ALO"/>
    <property type="match status" value="1"/>
</dbReference>
<accession>A0AA89C1M8</accession>
<comment type="caution">
    <text evidence="5">The sequence shown here is derived from an EMBL/GenBank/DDBJ whole genome shotgun (WGS) entry which is preliminary data.</text>
</comment>
<proteinExistence type="predicted"/>
<dbReference type="Gene3D" id="3.30.465.10">
    <property type="match status" value="1"/>
</dbReference>
<dbReference type="Pfam" id="PF01565">
    <property type="entry name" value="FAD_binding_4"/>
    <property type="match status" value="1"/>
</dbReference>